<keyword evidence="5" id="KW-1185">Reference proteome</keyword>
<evidence type="ECO:0000256" key="1">
    <source>
        <dbReference type="PROSITE-ProRule" id="PRU00339"/>
    </source>
</evidence>
<dbReference type="PANTHER" id="PTHR12558:SF13">
    <property type="entry name" value="CELL DIVISION CYCLE PROTEIN 27 HOMOLOG"/>
    <property type="match status" value="1"/>
</dbReference>
<dbReference type="PANTHER" id="PTHR12558">
    <property type="entry name" value="CELL DIVISION CYCLE 16,23,27"/>
    <property type="match status" value="1"/>
</dbReference>
<dbReference type="Gene3D" id="1.25.40.10">
    <property type="entry name" value="Tetratricopeptide repeat domain"/>
    <property type="match status" value="3"/>
</dbReference>
<reference evidence="4 5" key="1">
    <citation type="submission" date="2020-08" db="EMBL/GenBank/DDBJ databases">
        <title>Genomic Encyclopedia of Type Strains, Phase IV (KMG-V): Genome sequencing to study the core and pangenomes of soil and plant-associated prokaryotes.</title>
        <authorList>
            <person name="Whitman W."/>
        </authorList>
    </citation>
    <scope>NUCLEOTIDE SEQUENCE [LARGE SCALE GENOMIC DNA]</scope>
    <source>
        <strain evidence="4 5">M8UP14</strain>
    </source>
</reference>
<dbReference type="GO" id="GO:0008233">
    <property type="term" value="F:peptidase activity"/>
    <property type="evidence" value="ECO:0007669"/>
    <property type="project" value="UniProtKB-KW"/>
</dbReference>
<dbReference type="Pfam" id="PF13432">
    <property type="entry name" value="TPR_16"/>
    <property type="match status" value="2"/>
</dbReference>
<evidence type="ECO:0000313" key="5">
    <source>
        <dbReference type="Proteomes" id="UP000540989"/>
    </source>
</evidence>
<dbReference type="InterPro" id="IPR019734">
    <property type="entry name" value="TPR_rpt"/>
</dbReference>
<dbReference type="InterPro" id="IPR011990">
    <property type="entry name" value="TPR-like_helical_dom_sf"/>
</dbReference>
<feature type="repeat" description="TPR" evidence="1">
    <location>
        <begin position="277"/>
        <end position="310"/>
    </location>
</feature>
<dbReference type="PROSITE" id="PS50005">
    <property type="entry name" value="TPR"/>
    <property type="match status" value="2"/>
</dbReference>
<protein>
    <submittedName>
        <fullName evidence="4">Putative Zn-dependent protease</fullName>
    </submittedName>
</protein>
<sequence length="352" mass="38172">MNTAAKCMGTACLLLLFTFSPLAQQPTSANEPPQSQQSAAINLTAIRKTIDTGHPADALQRLQDLRKSGDQPGLSRLEGLAHYALNDLKAADTAFAAALVFDPSDIESTQMRGLTLFRLGRPADAIPLLESAAAKGSLGKADPNYILALCYMDTRRYDDARHAFAAQFGFQPDSAAAYLAAARMFLRREFIPVSQTFAQKSLELDPALPLAHELLGEIALAGNHLDDAIAEFQKEKERNPLEGSIYDRLGDAYTRAARYDDAQRSLQAALLLEPNATGPYILLGKTMLKKGDAVAATTYLEHANQLDPSNYITHSLLGQAYRAMSRAEDASRETATAQKLQAATEPRLDGPH</sequence>
<comment type="caution">
    <text evidence="4">The sequence shown here is derived from an EMBL/GenBank/DDBJ whole genome shotgun (WGS) entry which is preliminary data.</text>
</comment>
<dbReference type="AlphaFoldDB" id="A0A7W7ZBR1"/>
<evidence type="ECO:0000256" key="3">
    <source>
        <dbReference type="SAM" id="SignalP"/>
    </source>
</evidence>
<keyword evidence="4" id="KW-0378">Hydrolase</keyword>
<dbReference type="SUPFAM" id="SSF48452">
    <property type="entry name" value="TPR-like"/>
    <property type="match status" value="1"/>
</dbReference>
<proteinExistence type="predicted"/>
<feature type="chain" id="PRO_5030999399" evidence="3">
    <location>
        <begin position="24"/>
        <end position="352"/>
    </location>
</feature>
<evidence type="ECO:0000256" key="2">
    <source>
        <dbReference type="SAM" id="MobiDB-lite"/>
    </source>
</evidence>
<dbReference type="EMBL" id="JACHIP010000002">
    <property type="protein sequence ID" value="MBB5056961.1"/>
    <property type="molecule type" value="Genomic_DNA"/>
</dbReference>
<dbReference type="SMART" id="SM00028">
    <property type="entry name" value="TPR"/>
    <property type="match status" value="6"/>
</dbReference>
<feature type="signal peptide" evidence="3">
    <location>
        <begin position="1"/>
        <end position="23"/>
    </location>
</feature>
<feature type="repeat" description="TPR" evidence="1">
    <location>
        <begin position="243"/>
        <end position="276"/>
    </location>
</feature>
<dbReference type="GO" id="GO:0006508">
    <property type="term" value="P:proteolysis"/>
    <property type="evidence" value="ECO:0007669"/>
    <property type="project" value="UniProtKB-KW"/>
</dbReference>
<evidence type="ECO:0000313" key="4">
    <source>
        <dbReference type="EMBL" id="MBB5056961.1"/>
    </source>
</evidence>
<dbReference type="Proteomes" id="UP000540989">
    <property type="component" value="Unassembled WGS sequence"/>
</dbReference>
<dbReference type="RefSeq" id="WP_246408871.1">
    <property type="nucleotide sequence ID" value="NZ_JACHIP010000002.1"/>
</dbReference>
<keyword evidence="3" id="KW-0732">Signal</keyword>
<keyword evidence="1" id="KW-0802">TPR repeat</keyword>
<accession>A0A7W7ZBR1</accession>
<feature type="region of interest" description="Disordered" evidence="2">
    <location>
        <begin position="331"/>
        <end position="352"/>
    </location>
</feature>
<name>A0A7W7ZBR1_9BACT</name>
<gene>
    <name evidence="4" type="ORF">HDF16_001646</name>
</gene>
<organism evidence="4 5">
    <name type="scientific">Granulicella aggregans</name>
    <dbReference type="NCBI Taxonomy" id="474949"/>
    <lineage>
        <taxon>Bacteria</taxon>
        <taxon>Pseudomonadati</taxon>
        <taxon>Acidobacteriota</taxon>
        <taxon>Terriglobia</taxon>
        <taxon>Terriglobales</taxon>
        <taxon>Acidobacteriaceae</taxon>
        <taxon>Granulicella</taxon>
    </lineage>
</organism>
<dbReference type="Pfam" id="PF13181">
    <property type="entry name" value="TPR_8"/>
    <property type="match status" value="1"/>
</dbReference>
<keyword evidence="4" id="KW-0645">Protease</keyword>